<gene>
    <name evidence="1" type="ORF">IW261DRAFT_1425697</name>
</gene>
<protein>
    <submittedName>
        <fullName evidence="1">Uncharacterized protein</fullName>
    </submittedName>
</protein>
<organism evidence="1 2">
    <name type="scientific">Armillaria novae-zelandiae</name>
    <dbReference type="NCBI Taxonomy" id="153914"/>
    <lineage>
        <taxon>Eukaryota</taxon>
        <taxon>Fungi</taxon>
        <taxon>Dikarya</taxon>
        <taxon>Basidiomycota</taxon>
        <taxon>Agaricomycotina</taxon>
        <taxon>Agaricomycetes</taxon>
        <taxon>Agaricomycetidae</taxon>
        <taxon>Agaricales</taxon>
        <taxon>Marasmiineae</taxon>
        <taxon>Physalacriaceae</taxon>
        <taxon>Armillaria</taxon>
    </lineage>
</organism>
<comment type="caution">
    <text evidence="1">The sequence shown here is derived from an EMBL/GenBank/DDBJ whole genome shotgun (WGS) entry which is preliminary data.</text>
</comment>
<proteinExistence type="predicted"/>
<dbReference type="EMBL" id="JAUEPR010000058">
    <property type="protein sequence ID" value="KAK0470863.1"/>
    <property type="molecule type" value="Genomic_DNA"/>
</dbReference>
<reference evidence="1" key="1">
    <citation type="submission" date="2023-06" db="EMBL/GenBank/DDBJ databases">
        <authorList>
            <consortium name="Lawrence Berkeley National Laboratory"/>
            <person name="Ahrendt S."/>
            <person name="Sahu N."/>
            <person name="Indic B."/>
            <person name="Wong-Bajracharya J."/>
            <person name="Merenyi Z."/>
            <person name="Ke H.-M."/>
            <person name="Monk M."/>
            <person name="Kocsube S."/>
            <person name="Drula E."/>
            <person name="Lipzen A."/>
            <person name="Balint B."/>
            <person name="Henrissat B."/>
            <person name="Andreopoulos B."/>
            <person name="Martin F.M."/>
            <person name="Harder C.B."/>
            <person name="Rigling D."/>
            <person name="Ford K.L."/>
            <person name="Foster G.D."/>
            <person name="Pangilinan J."/>
            <person name="Papanicolaou A."/>
            <person name="Barry K."/>
            <person name="LaButti K."/>
            <person name="Viragh M."/>
            <person name="Koriabine M."/>
            <person name="Yan M."/>
            <person name="Riley R."/>
            <person name="Champramary S."/>
            <person name="Plett K.L."/>
            <person name="Tsai I.J."/>
            <person name="Slot J."/>
            <person name="Sipos G."/>
            <person name="Plett J."/>
            <person name="Nagy L.G."/>
            <person name="Grigoriev I.V."/>
        </authorList>
    </citation>
    <scope>NUCLEOTIDE SEQUENCE</scope>
    <source>
        <strain evidence="1">ICMP 16352</strain>
    </source>
</reference>
<dbReference type="AlphaFoldDB" id="A0AA39TZH3"/>
<sequence length="204" mass="23097">MCDILGFGLEHGVQSVYDIFLERRCLDVFRGHSLRPSLVGVINGYVAGLAAPHASIDTQRHLDYLHEPENLFLACCVLTPHGWEDPSELPSDIAETGPAGLSGKICRDIRALANLLQDDGEEFFVQQQKWTLDGFKDLKPEVINQAKSNIHFSLDELDGFFSDSRNMNIHSSMYPPGSMARRFLGDIYQYLPYPRRREKDEVQV</sequence>
<accession>A0AA39TZH3</accession>
<keyword evidence="2" id="KW-1185">Reference proteome</keyword>
<dbReference type="Proteomes" id="UP001175227">
    <property type="component" value="Unassembled WGS sequence"/>
</dbReference>
<evidence type="ECO:0000313" key="1">
    <source>
        <dbReference type="EMBL" id="KAK0470863.1"/>
    </source>
</evidence>
<name>A0AA39TZH3_9AGAR</name>
<evidence type="ECO:0000313" key="2">
    <source>
        <dbReference type="Proteomes" id="UP001175227"/>
    </source>
</evidence>